<dbReference type="Pfam" id="PF12706">
    <property type="entry name" value="Lactamase_B_2"/>
    <property type="match status" value="1"/>
</dbReference>
<dbReference type="AlphaFoldDB" id="A0A1G9HZM6"/>
<dbReference type="SUPFAM" id="SSF56281">
    <property type="entry name" value="Metallo-hydrolase/oxidoreductase"/>
    <property type="match status" value="1"/>
</dbReference>
<proteinExistence type="inferred from homology"/>
<accession>A0A1G9HZM6</accession>
<dbReference type="GO" id="GO:0016787">
    <property type="term" value="F:hydrolase activity"/>
    <property type="evidence" value="ECO:0007669"/>
    <property type="project" value="UniProtKB-UniRule"/>
</dbReference>
<dbReference type="InterPro" id="IPR036866">
    <property type="entry name" value="RibonucZ/Hydroxyglut_hydro"/>
</dbReference>
<sequence length="229" mass="24827">MNHFFTWNGHSNFKIQSDDKTIIIDPFFEGNPKAPVSWNSITEADVVLVTHDHGDHVGQAAEICCATGATLVCIFDFVESMIAQGVSANKIIGMNIGGTIEVAGIKIKMVQAMHSSTEGAPAGYILTYEDDFCVYFAGDTGLFSSMEIFGKMNDIDVAVLPTGGWFTMDSKDAAYACKLLGCRYAIPMHWGTFSILEQNTSNFVAETAKTAPECKVIEIALGEETEIKA</sequence>
<evidence type="ECO:0000256" key="2">
    <source>
        <dbReference type="HAMAP-Rule" id="MF_00457"/>
    </source>
</evidence>
<comment type="similarity">
    <text evidence="2">Belongs to the UPF0173 family.</text>
</comment>
<organism evidence="4 5">
    <name type="scientific">Maridesulfovibrio ferrireducens</name>
    <dbReference type="NCBI Taxonomy" id="246191"/>
    <lineage>
        <taxon>Bacteria</taxon>
        <taxon>Pseudomonadati</taxon>
        <taxon>Thermodesulfobacteriota</taxon>
        <taxon>Desulfovibrionia</taxon>
        <taxon>Desulfovibrionales</taxon>
        <taxon>Desulfovibrionaceae</taxon>
        <taxon>Maridesulfovibrio</taxon>
    </lineage>
</organism>
<dbReference type="InterPro" id="IPR001279">
    <property type="entry name" value="Metallo-B-lactamas"/>
</dbReference>
<keyword evidence="5" id="KW-1185">Reference proteome</keyword>
<name>A0A1G9HZM6_9BACT</name>
<dbReference type="RefSeq" id="WP_092161359.1">
    <property type="nucleotide sequence ID" value="NZ_FNGA01000003.1"/>
</dbReference>
<evidence type="ECO:0000259" key="3">
    <source>
        <dbReference type="SMART" id="SM00849"/>
    </source>
</evidence>
<evidence type="ECO:0000256" key="1">
    <source>
        <dbReference type="ARBA" id="ARBA00022801"/>
    </source>
</evidence>
<dbReference type="HAMAP" id="MF_00457">
    <property type="entry name" value="UPF0173"/>
    <property type="match status" value="1"/>
</dbReference>
<dbReference type="NCBIfam" id="NF001911">
    <property type="entry name" value="PRK00685.1"/>
    <property type="match status" value="1"/>
</dbReference>
<evidence type="ECO:0000313" key="4">
    <source>
        <dbReference type="EMBL" id="SDL18419.1"/>
    </source>
</evidence>
<dbReference type="PANTHER" id="PTHR43546:SF3">
    <property type="entry name" value="UPF0173 METAL-DEPENDENT HYDROLASE MJ1163"/>
    <property type="match status" value="1"/>
</dbReference>
<dbReference type="Gene3D" id="3.60.15.10">
    <property type="entry name" value="Ribonuclease Z/Hydroxyacylglutathione hydrolase-like"/>
    <property type="match status" value="1"/>
</dbReference>
<dbReference type="EMBL" id="FNGA01000003">
    <property type="protein sequence ID" value="SDL18419.1"/>
    <property type="molecule type" value="Genomic_DNA"/>
</dbReference>
<dbReference type="Proteomes" id="UP000199053">
    <property type="component" value="Unassembled WGS sequence"/>
</dbReference>
<dbReference type="InterPro" id="IPR022877">
    <property type="entry name" value="UPF0173"/>
</dbReference>
<dbReference type="SMART" id="SM00849">
    <property type="entry name" value="Lactamase_B"/>
    <property type="match status" value="1"/>
</dbReference>
<gene>
    <name evidence="4" type="ORF">SAMN05660337_2383</name>
</gene>
<dbReference type="InterPro" id="IPR050114">
    <property type="entry name" value="UPF0173_UPF0282_UlaG_hydrolase"/>
</dbReference>
<keyword evidence="1 2" id="KW-0378">Hydrolase</keyword>
<feature type="domain" description="Metallo-beta-lactamase" evidence="3">
    <location>
        <begin position="9"/>
        <end position="189"/>
    </location>
</feature>
<protein>
    <recommendedName>
        <fullName evidence="2">UPF0173 metal-dependent hydrolase SAMN05660337_2383</fullName>
    </recommendedName>
</protein>
<evidence type="ECO:0000313" key="5">
    <source>
        <dbReference type="Proteomes" id="UP000199053"/>
    </source>
</evidence>
<dbReference type="STRING" id="246191.SAMN05660337_2383"/>
<dbReference type="PANTHER" id="PTHR43546">
    <property type="entry name" value="UPF0173 METAL-DEPENDENT HYDROLASE MJ1163-RELATED"/>
    <property type="match status" value="1"/>
</dbReference>
<dbReference type="OrthoDB" id="9789133at2"/>
<reference evidence="5" key="1">
    <citation type="submission" date="2016-10" db="EMBL/GenBank/DDBJ databases">
        <authorList>
            <person name="Varghese N."/>
            <person name="Submissions S."/>
        </authorList>
    </citation>
    <scope>NUCLEOTIDE SEQUENCE [LARGE SCALE GENOMIC DNA]</scope>
    <source>
        <strain evidence="5">DSM 16995</strain>
    </source>
</reference>